<feature type="transmembrane region" description="Helical" evidence="7">
    <location>
        <begin position="108"/>
        <end position="126"/>
    </location>
</feature>
<dbReference type="Gene3D" id="1.20.1720.10">
    <property type="entry name" value="Multidrug resistance protein D"/>
    <property type="match status" value="1"/>
</dbReference>
<reference evidence="9" key="1">
    <citation type="submission" date="2022-07" db="EMBL/GenBank/DDBJ databases">
        <title>Draft genome sequence of Zalerion maritima ATCC 34329, a (micro)plastics degrading marine fungus.</title>
        <authorList>
            <person name="Paco A."/>
            <person name="Goncalves M.F.M."/>
            <person name="Rocha-Santos T.A.P."/>
            <person name="Alves A."/>
        </authorList>
    </citation>
    <scope>NUCLEOTIDE SEQUENCE</scope>
    <source>
        <strain evidence="9">ATCC 34329</strain>
    </source>
</reference>
<feature type="transmembrane region" description="Helical" evidence="7">
    <location>
        <begin position="401"/>
        <end position="420"/>
    </location>
</feature>
<dbReference type="PROSITE" id="PS50850">
    <property type="entry name" value="MFS"/>
    <property type="match status" value="1"/>
</dbReference>
<evidence type="ECO:0000256" key="3">
    <source>
        <dbReference type="ARBA" id="ARBA00022692"/>
    </source>
</evidence>
<protein>
    <submittedName>
        <fullName evidence="9">HC-toxin efflux carrier TOXA</fullName>
    </submittedName>
</protein>
<dbReference type="GO" id="GO:0022857">
    <property type="term" value="F:transmembrane transporter activity"/>
    <property type="evidence" value="ECO:0007669"/>
    <property type="project" value="InterPro"/>
</dbReference>
<evidence type="ECO:0000313" key="9">
    <source>
        <dbReference type="EMBL" id="KAJ2902901.1"/>
    </source>
</evidence>
<dbReference type="InterPro" id="IPR020846">
    <property type="entry name" value="MFS_dom"/>
</dbReference>
<feature type="transmembrane region" description="Helical" evidence="7">
    <location>
        <begin position="70"/>
        <end position="96"/>
    </location>
</feature>
<accession>A0AAD5RT74</accession>
<feature type="compositionally biased region" description="Low complexity" evidence="6">
    <location>
        <begin position="21"/>
        <end position="30"/>
    </location>
</feature>
<name>A0AAD5RT74_9PEZI</name>
<feature type="transmembrane region" description="Helical" evidence="7">
    <location>
        <begin position="226"/>
        <end position="246"/>
    </location>
</feature>
<dbReference type="AlphaFoldDB" id="A0AAD5RT74"/>
<dbReference type="Pfam" id="PF07690">
    <property type="entry name" value="MFS_1"/>
    <property type="match status" value="1"/>
</dbReference>
<dbReference type="Proteomes" id="UP001201980">
    <property type="component" value="Unassembled WGS sequence"/>
</dbReference>
<organism evidence="9 10">
    <name type="scientific">Zalerion maritima</name>
    <dbReference type="NCBI Taxonomy" id="339359"/>
    <lineage>
        <taxon>Eukaryota</taxon>
        <taxon>Fungi</taxon>
        <taxon>Dikarya</taxon>
        <taxon>Ascomycota</taxon>
        <taxon>Pezizomycotina</taxon>
        <taxon>Sordariomycetes</taxon>
        <taxon>Lulworthiomycetidae</taxon>
        <taxon>Lulworthiales</taxon>
        <taxon>Lulworthiaceae</taxon>
        <taxon>Zalerion</taxon>
    </lineage>
</organism>
<feature type="domain" description="Major facilitator superfamily (MFS) profile" evidence="8">
    <location>
        <begin position="73"/>
        <end position="568"/>
    </location>
</feature>
<keyword evidence="3 7" id="KW-0812">Transmembrane</keyword>
<feature type="compositionally biased region" description="Polar residues" evidence="6">
    <location>
        <begin position="1"/>
        <end position="11"/>
    </location>
</feature>
<evidence type="ECO:0000256" key="4">
    <source>
        <dbReference type="ARBA" id="ARBA00022989"/>
    </source>
</evidence>
<dbReference type="Gene3D" id="1.20.1250.20">
    <property type="entry name" value="MFS general substrate transporter like domains"/>
    <property type="match status" value="1"/>
</dbReference>
<feature type="transmembrane region" description="Helical" evidence="7">
    <location>
        <begin position="195"/>
        <end position="214"/>
    </location>
</feature>
<comment type="subcellular location">
    <subcellularLocation>
        <location evidence="1">Membrane</location>
        <topology evidence="1">Multi-pass membrane protein</topology>
    </subcellularLocation>
</comment>
<feature type="transmembrane region" description="Helical" evidence="7">
    <location>
        <begin position="163"/>
        <end position="188"/>
    </location>
</feature>
<feature type="transmembrane region" description="Helical" evidence="7">
    <location>
        <begin position="375"/>
        <end position="394"/>
    </location>
</feature>
<evidence type="ECO:0000256" key="2">
    <source>
        <dbReference type="ARBA" id="ARBA00007520"/>
    </source>
</evidence>
<dbReference type="InterPro" id="IPR036259">
    <property type="entry name" value="MFS_trans_sf"/>
</dbReference>
<feature type="transmembrane region" description="Helical" evidence="7">
    <location>
        <begin position="296"/>
        <end position="315"/>
    </location>
</feature>
<dbReference type="PANTHER" id="PTHR23501:SF193">
    <property type="entry name" value="MULTIDRUG TRANSPORTER, PUTATIVE (AFU_ORTHOLOGUE AFUA_8G00940)-RELATED"/>
    <property type="match status" value="1"/>
</dbReference>
<dbReference type="GO" id="GO:0005886">
    <property type="term" value="C:plasma membrane"/>
    <property type="evidence" value="ECO:0007669"/>
    <property type="project" value="TreeGrafter"/>
</dbReference>
<feature type="region of interest" description="Disordered" evidence="6">
    <location>
        <begin position="577"/>
        <end position="598"/>
    </location>
</feature>
<dbReference type="InterPro" id="IPR011701">
    <property type="entry name" value="MFS"/>
</dbReference>
<comment type="similarity">
    <text evidence="2">Belongs to the major facilitator superfamily. TCR/Tet family.</text>
</comment>
<dbReference type="PANTHER" id="PTHR23501">
    <property type="entry name" value="MAJOR FACILITATOR SUPERFAMILY"/>
    <property type="match status" value="1"/>
</dbReference>
<evidence type="ECO:0000256" key="1">
    <source>
        <dbReference type="ARBA" id="ARBA00004141"/>
    </source>
</evidence>
<feature type="transmembrane region" description="Helical" evidence="7">
    <location>
        <begin position="335"/>
        <end position="355"/>
    </location>
</feature>
<keyword evidence="10" id="KW-1185">Reference proteome</keyword>
<sequence length="598" mass="63830">MASPTNTTGDNPESHELRRITTVADKTTTTDPGPANIVDTSTTHEAPPATNEQDGGDEPHRPGTLHGFKLYSVAIGVCFGAFMMSLDISVISTAIPSITSDFGSTSHIAWYPAAYTFATCALTPLAGKLAAVFPLDRVYLGSSVVFLAGSVVCGAAPTSEAFIAGRAIAGAGAAGVASNGLTILVTIAPARKKPLFMGMGAGCFAIGLVLAPILGGAFTDRLTWRWCFWINLPFVAVTIFVIFLFFRPAQGRNTGQSIPARLESLDLIGCAIFVPAIFMLLLAMQRGGEQDSWDSSRIVGLFAGGGVTMMIFVYWERRKGDAAMIPHSVVMRRTVVFAVLFAFCHMGSLTIAAYYLPEWFQAVQGVSPLTSGVRMLPTVITQLITTVIASGLAIRIRYYNPYFLLAPVSMGVSSGLYTTFTVSTTTTSHWLGFQIIQGIGSGLGMQMSSLAVQLELKDHPELVPMGIAFVMFVQYLGATVLQVIAGTVFTNSLVHQLLGPAGLNSGQATLLLEAGTNSVRETTEMYFPELLQPVLEAYNTAITHVFFVPVAGACAAFLLAFGIKWNKLEGASTSPLAKMRARRSEKRQQQADLQSSQA</sequence>
<feature type="transmembrane region" description="Helical" evidence="7">
    <location>
        <begin position="466"/>
        <end position="489"/>
    </location>
</feature>
<gene>
    <name evidence="9" type="ORF">MKZ38_010712</name>
</gene>
<dbReference type="SUPFAM" id="SSF103473">
    <property type="entry name" value="MFS general substrate transporter"/>
    <property type="match status" value="1"/>
</dbReference>
<keyword evidence="4 7" id="KW-1133">Transmembrane helix</keyword>
<feature type="region of interest" description="Disordered" evidence="6">
    <location>
        <begin position="1"/>
        <end position="62"/>
    </location>
</feature>
<evidence type="ECO:0000256" key="6">
    <source>
        <dbReference type="SAM" id="MobiDB-lite"/>
    </source>
</evidence>
<comment type="caution">
    <text evidence="9">The sequence shown here is derived from an EMBL/GenBank/DDBJ whole genome shotgun (WGS) entry which is preliminary data.</text>
</comment>
<evidence type="ECO:0000256" key="7">
    <source>
        <dbReference type="SAM" id="Phobius"/>
    </source>
</evidence>
<feature type="transmembrane region" description="Helical" evidence="7">
    <location>
        <begin position="267"/>
        <end position="284"/>
    </location>
</feature>
<feature type="transmembrane region" description="Helical" evidence="7">
    <location>
        <begin position="138"/>
        <end position="157"/>
    </location>
</feature>
<feature type="transmembrane region" description="Helical" evidence="7">
    <location>
        <begin position="432"/>
        <end position="454"/>
    </location>
</feature>
<proteinExistence type="inferred from homology"/>
<evidence type="ECO:0000313" key="10">
    <source>
        <dbReference type="Proteomes" id="UP001201980"/>
    </source>
</evidence>
<feature type="transmembrane region" description="Helical" evidence="7">
    <location>
        <begin position="541"/>
        <end position="563"/>
    </location>
</feature>
<keyword evidence="5 7" id="KW-0472">Membrane</keyword>
<evidence type="ECO:0000259" key="8">
    <source>
        <dbReference type="PROSITE" id="PS50850"/>
    </source>
</evidence>
<evidence type="ECO:0000256" key="5">
    <source>
        <dbReference type="ARBA" id="ARBA00023136"/>
    </source>
</evidence>
<dbReference type="EMBL" id="JAKWBI020000097">
    <property type="protein sequence ID" value="KAJ2902901.1"/>
    <property type="molecule type" value="Genomic_DNA"/>
</dbReference>